<keyword evidence="2" id="KW-1185">Reference proteome</keyword>
<sequence>MPAAVVESSLTPDVLNDHHNFDISEDTYDAQFAPLIRDLYKFGITDPSSVRFDPNRHILFTDDYFEKTKRYTLEELQIDNSRQEPISNIGVSEPFPLFTDEAVAILRWEVLQKDVITKYGRIRSLSKSKDSKGQSFVVGEYSEYAKFTYEAWSHPKILEIISKMAGVELIQMFNHVHANTNISIRTPGMKLLDEDIAATQDEDKVIGITPWHFDSPQFVCVLMLSDTSKMIGGETSLVKGDGEIARVEGPKQGWANVLQGRIIKHIAPRPAGEYSERITQVSSFRPVDPLLDNCVMTTVKPGQYVASRYNEYYKDWMNYRLEVLSKRIDILKKNITASIDKGESFDQISTINFMQNKIVNYAEHTWQEFEVVDDGVVDKPSSYNAKPSIWFK</sequence>
<dbReference type="InParanoid" id="K0KJC1"/>
<dbReference type="eggNOG" id="ENOG502QSJX">
    <property type="taxonomic scope" value="Eukaryota"/>
</dbReference>
<dbReference type="PANTHER" id="PTHR41677:SF1">
    <property type="entry name" value="FE2OG DIOXYGENASE DOMAIN-CONTAINING PROTEIN"/>
    <property type="match status" value="1"/>
</dbReference>
<dbReference type="EMBL" id="CAIF01000013">
    <property type="protein sequence ID" value="CCH41203.1"/>
    <property type="molecule type" value="Genomic_DNA"/>
</dbReference>
<comment type="caution">
    <text evidence="1">The sequence shown here is derived from an EMBL/GenBank/DDBJ whole genome shotgun (WGS) entry which is preliminary data.</text>
</comment>
<protein>
    <submittedName>
        <fullName evidence="1">Uncharacterized protein</fullName>
    </submittedName>
</protein>
<dbReference type="STRING" id="1206466.K0KJC1"/>
<name>K0KJC1_WICCF</name>
<gene>
    <name evidence="1" type="ORF">BN7_740</name>
</gene>
<organism evidence="1 2">
    <name type="scientific">Wickerhamomyces ciferrii (strain ATCC 14091 / BCRC 22168 / CBS 111 / JCM 3599 / NBRC 0793 / NRRL Y-1031 F-60-10)</name>
    <name type="common">Yeast</name>
    <name type="synonym">Pichia ciferrii</name>
    <dbReference type="NCBI Taxonomy" id="1206466"/>
    <lineage>
        <taxon>Eukaryota</taxon>
        <taxon>Fungi</taxon>
        <taxon>Dikarya</taxon>
        <taxon>Ascomycota</taxon>
        <taxon>Saccharomycotina</taxon>
        <taxon>Saccharomycetes</taxon>
        <taxon>Phaffomycetales</taxon>
        <taxon>Wickerhamomycetaceae</taxon>
        <taxon>Wickerhamomyces</taxon>
    </lineage>
</organism>
<evidence type="ECO:0000313" key="2">
    <source>
        <dbReference type="Proteomes" id="UP000009328"/>
    </source>
</evidence>
<dbReference type="PANTHER" id="PTHR41677">
    <property type="entry name" value="YALI0B19030P"/>
    <property type="match status" value="1"/>
</dbReference>
<proteinExistence type="predicted"/>
<dbReference type="AlphaFoldDB" id="K0KJC1"/>
<accession>K0KJC1</accession>
<reference evidence="1 2" key="1">
    <citation type="journal article" date="2012" name="Eukaryot. Cell">
        <title>Draft genome sequence of Wickerhamomyces ciferrii NRRL Y-1031 F-60-10.</title>
        <authorList>
            <person name="Schneider J."/>
            <person name="Andrea H."/>
            <person name="Blom J."/>
            <person name="Jaenicke S."/>
            <person name="Ruckert C."/>
            <person name="Schorsch C."/>
            <person name="Szczepanowski R."/>
            <person name="Farwick M."/>
            <person name="Goesmann A."/>
            <person name="Puhler A."/>
            <person name="Schaffer S."/>
            <person name="Tauch A."/>
            <person name="Kohler T."/>
            <person name="Brinkrolf K."/>
        </authorList>
    </citation>
    <scope>NUCLEOTIDE SEQUENCE [LARGE SCALE GENOMIC DNA]</scope>
    <source>
        <strain evidence="2">ATCC 14091 / BCRC 22168 / CBS 111 / JCM 3599 / NBRC 0793 / NRRL Y-1031 F-60-10</strain>
    </source>
</reference>
<dbReference type="Proteomes" id="UP000009328">
    <property type="component" value="Unassembled WGS sequence"/>
</dbReference>
<evidence type="ECO:0000313" key="1">
    <source>
        <dbReference type="EMBL" id="CCH41203.1"/>
    </source>
</evidence>
<dbReference type="HOGENOM" id="CLU_045155_1_0_1"/>